<protein>
    <submittedName>
        <fullName evidence="1">Uncharacterized protein</fullName>
    </submittedName>
</protein>
<gene>
    <name evidence="1" type="ORF">APLA_LOCUS16632</name>
    <name evidence="2" type="ORF">APLA_LOCUS17381</name>
</gene>
<sequence length="73" mass="8347">MVRFDTPAKPRPLILGPPSPTLTPVFRFTIIKIPFHGETSSETDSTQSNCIHDVHEHQNQQQKFDINVAHRLE</sequence>
<comment type="caution">
    <text evidence="1">The sequence shown here is derived from an EMBL/GenBank/DDBJ whole genome shotgun (WGS) entry which is preliminary data.</text>
</comment>
<evidence type="ECO:0000313" key="1">
    <source>
        <dbReference type="EMBL" id="CAB3259641.1"/>
    </source>
</evidence>
<evidence type="ECO:0000313" key="3">
    <source>
        <dbReference type="Proteomes" id="UP000494106"/>
    </source>
</evidence>
<reference evidence="3 4" key="1">
    <citation type="submission" date="2020-04" db="EMBL/GenBank/DDBJ databases">
        <authorList>
            <person name="Wallbank WR R."/>
            <person name="Pardo Diaz C."/>
            <person name="Kozak K."/>
            <person name="Martin S."/>
            <person name="Jiggins C."/>
            <person name="Moest M."/>
            <person name="Warren A I."/>
            <person name="Byers J.R.P. K."/>
            <person name="Montejo-Kovacevich G."/>
            <person name="Yen C E."/>
        </authorList>
    </citation>
    <scope>NUCLEOTIDE SEQUENCE [LARGE SCALE GENOMIC DNA]</scope>
</reference>
<keyword evidence="3" id="KW-1185">Reference proteome</keyword>
<evidence type="ECO:0000313" key="2">
    <source>
        <dbReference type="EMBL" id="CAB3260297.1"/>
    </source>
</evidence>
<proteinExistence type="predicted"/>
<organism evidence="1 4">
    <name type="scientific">Arctia plantaginis</name>
    <name type="common">Wood tiger moth</name>
    <name type="synonym">Phalaena plantaginis</name>
    <dbReference type="NCBI Taxonomy" id="874455"/>
    <lineage>
        <taxon>Eukaryota</taxon>
        <taxon>Metazoa</taxon>
        <taxon>Ecdysozoa</taxon>
        <taxon>Arthropoda</taxon>
        <taxon>Hexapoda</taxon>
        <taxon>Insecta</taxon>
        <taxon>Pterygota</taxon>
        <taxon>Neoptera</taxon>
        <taxon>Endopterygota</taxon>
        <taxon>Lepidoptera</taxon>
        <taxon>Glossata</taxon>
        <taxon>Ditrysia</taxon>
        <taxon>Noctuoidea</taxon>
        <taxon>Erebidae</taxon>
        <taxon>Arctiinae</taxon>
        <taxon>Arctia</taxon>
    </lineage>
</organism>
<dbReference type="AlphaFoldDB" id="A0A8S1BKJ6"/>
<dbReference type="Proteomes" id="UP000494106">
    <property type="component" value="Unassembled WGS sequence"/>
</dbReference>
<name>A0A8S1BKJ6_ARCPL</name>
<accession>A0A8S1BKJ6</accession>
<dbReference type="EMBL" id="CADEBD010000745">
    <property type="protein sequence ID" value="CAB3259641.1"/>
    <property type="molecule type" value="Genomic_DNA"/>
</dbReference>
<evidence type="ECO:0000313" key="4">
    <source>
        <dbReference type="Proteomes" id="UP000494256"/>
    </source>
</evidence>
<dbReference type="Proteomes" id="UP000494256">
    <property type="component" value="Unassembled WGS sequence"/>
</dbReference>
<dbReference type="EMBL" id="CADEBC010000733">
    <property type="protein sequence ID" value="CAB3260297.1"/>
    <property type="molecule type" value="Genomic_DNA"/>
</dbReference>